<dbReference type="EMBL" id="CP016503">
    <property type="protein sequence ID" value="ANV98592.1"/>
    <property type="molecule type" value="Genomic_DNA"/>
</dbReference>
<proteinExistence type="predicted"/>
<dbReference type="Proteomes" id="UP000092884">
    <property type="component" value="Chromosome"/>
</dbReference>
<keyword evidence="2" id="KW-1185">Reference proteome</keyword>
<dbReference type="KEGG" id="het:BBW65_07195"/>
<sequence length="62" mass="7400">MFLNLIEFNQPFNSTKFTTNIFEIVHQIYQTSKLQNSQLHLSSTKQHLRSIQILTQKLCEEF</sequence>
<reference evidence="2" key="1">
    <citation type="submission" date="2016-07" db="EMBL/GenBank/DDBJ databases">
        <authorList>
            <person name="Florea S."/>
            <person name="Webb J.S."/>
            <person name="Jaromczyk J."/>
            <person name="Schardl C.L."/>
        </authorList>
    </citation>
    <scope>NUCLEOTIDE SEQUENCE [LARGE SCALE GENOMIC DNA]</scope>
    <source>
        <strain evidence="2">MIT 01-6242</strain>
    </source>
</reference>
<evidence type="ECO:0000313" key="1">
    <source>
        <dbReference type="EMBL" id="ANV98592.1"/>
    </source>
</evidence>
<evidence type="ECO:0000313" key="2">
    <source>
        <dbReference type="Proteomes" id="UP000092884"/>
    </source>
</evidence>
<name>A0A1B1U7C8_9HELI</name>
<protein>
    <submittedName>
        <fullName evidence="1">Uncharacterized protein</fullName>
    </submittedName>
</protein>
<gene>
    <name evidence="1" type="ORF">BBW65_07195</name>
</gene>
<dbReference type="STRING" id="222136.BBW65_07195"/>
<dbReference type="AlphaFoldDB" id="A0A1B1U7C8"/>
<accession>A0A1B1U7C8</accession>
<organism evidence="1 2">
    <name type="scientific">Helicobacter enhydrae</name>
    <dbReference type="NCBI Taxonomy" id="222136"/>
    <lineage>
        <taxon>Bacteria</taxon>
        <taxon>Pseudomonadati</taxon>
        <taxon>Campylobacterota</taxon>
        <taxon>Epsilonproteobacteria</taxon>
        <taxon>Campylobacterales</taxon>
        <taxon>Helicobacteraceae</taxon>
        <taxon>Helicobacter</taxon>
    </lineage>
</organism>